<evidence type="ECO:0000313" key="3">
    <source>
        <dbReference type="EMBL" id="RSM85257.1"/>
    </source>
</evidence>
<name>A0A428ZB01_KIBAR</name>
<evidence type="ECO:0000256" key="1">
    <source>
        <dbReference type="SAM" id="Phobius"/>
    </source>
</evidence>
<dbReference type="Proteomes" id="UP000287547">
    <property type="component" value="Unassembled WGS sequence"/>
</dbReference>
<gene>
    <name evidence="3" type="ORF">DMH04_18380</name>
</gene>
<dbReference type="EMBL" id="QHKI01000013">
    <property type="protein sequence ID" value="RSM85257.1"/>
    <property type="molecule type" value="Genomic_DNA"/>
</dbReference>
<proteinExistence type="predicted"/>
<feature type="transmembrane region" description="Helical" evidence="1">
    <location>
        <begin position="79"/>
        <end position="103"/>
    </location>
</feature>
<sequence>MPAARMPSRGQGVQPPGRRYLPGAGLILLAGVWLVIVSATWTYGDVDSWLDARWNDAAAGTVLTVVGVVRLLRPLLTTLARLASILVGGWLIIAPFVAGYGFGADSTPATANDVLIGAVVTGLAIIGRI</sequence>
<evidence type="ECO:0000259" key="2">
    <source>
        <dbReference type="Pfam" id="PF03779"/>
    </source>
</evidence>
<keyword evidence="1" id="KW-0472">Membrane</keyword>
<reference evidence="3 4" key="1">
    <citation type="submission" date="2018-05" db="EMBL/GenBank/DDBJ databases">
        <title>Evolution of GPA BGCs.</title>
        <authorList>
            <person name="Waglechner N."/>
            <person name="Wright G.D."/>
        </authorList>
    </citation>
    <scope>NUCLEOTIDE SEQUENCE [LARGE SCALE GENOMIC DNA]</scope>
    <source>
        <strain evidence="3 4">A82846</strain>
    </source>
</reference>
<comment type="caution">
    <text evidence="3">The sequence shown here is derived from an EMBL/GenBank/DDBJ whole genome shotgun (WGS) entry which is preliminary data.</text>
</comment>
<keyword evidence="1" id="KW-1133">Transmembrane helix</keyword>
<dbReference type="InterPro" id="IPR005530">
    <property type="entry name" value="SPW"/>
</dbReference>
<keyword evidence="1" id="KW-0812">Transmembrane</keyword>
<evidence type="ECO:0000313" key="4">
    <source>
        <dbReference type="Proteomes" id="UP000287547"/>
    </source>
</evidence>
<feature type="transmembrane region" description="Helical" evidence="1">
    <location>
        <begin position="20"/>
        <end position="42"/>
    </location>
</feature>
<feature type="domain" description="SPW repeat-containing integral membrane" evidence="2">
    <location>
        <begin position="25"/>
        <end position="124"/>
    </location>
</feature>
<dbReference type="OrthoDB" id="3693479at2"/>
<protein>
    <recommendedName>
        <fullName evidence="2">SPW repeat-containing integral membrane domain-containing protein</fullName>
    </recommendedName>
</protein>
<feature type="transmembrane region" description="Helical" evidence="1">
    <location>
        <begin position="54"/>
        <end position="72"/>
    </location>
</feature>
<dbReference type="AlphaFoldDB" id="A0A428ZB01"/>
<feature type="transmembrane region" description="Helical" evidence="1">
    <location>
        <begin position="109"/>
        <end position="127"/>
    </location>
</feature>
<organism evidence="3 4">
    <name type="scientific">Kibdelosporangium aridum</name>
    <dbReference type="NCBI Taxonomy" id="2030"/>
    <lineage>
        <taxon>Bacteria</taxon>
        <taxon>Bacillati</taxon>
        <taxon>Actinomycetota</taxon>
        <taxon>Actinomycetes</taxon>
        <taxon>Pseudonocardiales</taxon>
        <taxon>Pseudonocardiaceae</taxon>
        <taxon>Kibdelosporangium</taxon>
    </lineage>
</organism>
<accession>A0A428ZB01</accession>
<dbReference type="Pfam" id="PF03779">
    <property type="entry name" value="SPW"/>
    <property type="match status" value="1"/>
</dbReference>